<evidence type="ECO:0000313" key="1">
    <source>
        <dbReference type="EMBL" id="SDM21391.1"/>
    </source>
</evidence>
<keyword evidence="2" id="KW-1185">Reference proteome</keyword>
<reference evidence="2" key="1">
    <citation type="submission" date="2016-10" db="EMBL/GenBank/DDBJ databases">
        <authorList>
            <person name="Varghese N."/>
            <person name="Submissions S."/>
        </authorList>
    </citation>
    <scope>NUCLEOTIDE SEQUENCE [LARGE SCALE GENOMIC DNA]</scope>
    <source>
        <strain evidence="2">CGMCC 1.6199</strain>
    </source>
</reference>
<sequence>MKEQELYKNVLSKLIDKTENAQINDSHEFIEHLIRELNHNQVVKSENA</sequence>
<dbReference type="RefSeq" id="WP_175486781.1">
    <property type="nucleotide sequence ID" value="NZ_FNHF01000002.1"/>
</dbReference>
<name>A0A1G9RDY1_9BACI</name>
<dbReference type="AlphaFoldDB" id="A0A1G9RDY1"/>
<dbReference type="EMBL" id="FNHF01000002">
    <property type="protein sequence ID" value="SDM21391.1"/>
    <property type="molecule type" value="Genomic_DNA"/>
</dbReference>
<accession>A0A1G9RDY1</accession>
<protein>
    <submittedName>
        <fullName evidence="1">Uncharacterized protein</fullName>
    </submittedName>
</protein>
<gene>
    <name evidence="1" type="ORF">SAMN05216244_1945</name>
</gene>
<proteinExistence type="predicted"/>
<dbReference type="Proteomes" id="UP000182347">
    <property type="component" value="Unassembled WGS sequence"/>
</dbReference>
<organism evidence="1 2">
    <name type="scientific">Sediminibacillus halophilus</name>
    <dbReference type="NCBI Taxonomy" id="482461"/>
    <lineage>
        <taxon>Bacteria</taxon>
        <taxon>Bacillati</taxon>
        <taxon>Bacillota</taxon>
        <taxon>Bacilli</taxon>
        <taxon>Bacillales</taxon>
        <taxon>Bacillaceae</taxon>
        <taxon>Sediminibacillus</taxon>
    </lineage>
</organism>
<evidence type="ECO:0000313" key="2">
    <source>
        <dbReference type="Proteomes" id="UP000182347"/>
    </source>
</evidence>